<feature type="binding site" evidence="11">
    <location>
        <position position="197"/>
    </location>
    <ligand>
        <name>S-adenosyl-L-methionine</name>
        <dbReference type="ChEBI" id="CHEBI:59789"/>
    </ligand>
</feature>
<dbReference type="SFLD" id="SFLDG01062">
    <property type="entry name" value="methyltransferase_(Class_A)"/>
    <property type="match status" value="1"/>
</dbReference>
<comment type="subcellular location">
    <subcellularLocation>
        <location evidence="1 11">Cytoplasm</location>
    </subcellularLocation>
</comment>
<dbReference type="InterPro" id="IPR004383">
    <property type="entry name" value="rRNA_lsu_MTrfase_RlmN/Cfr"/>
</dbReference>
<dbReference type="GO" id="GO:0000049">
    <property type="term" value="F:tRNA binding"/>
    <property type="evidence" value="ECO:0007669"/>
    <property type="project" value="UniProtKB-UniRule"/>
</dbReference>
<accession>A0A2G9YUA3</accession>
<comment type="catalytic activity">
    <reaction evidence="11">
        <text>adenosine(2503) in 23S rRNA + 2 reduced [2Fe-2S]-[ferredoxin] + 2 S-adenosyl-L-methionine = 2-methyladenosine(2503) in 23S rRNA + 5'-deoxyadenosine + L-methionine + 2 oxidized [2Fe-2S]-[ferredoxin] + S-adenosyl-L-homocysteine</text>
        <dbReference type="Rhea" id="RHEA:42916"/>
        <dbReference type="Rhea" id="RHEA-COMP:10000"/>
        <dbReference type="Rhea" id="RHEA-COMP:10001"/>
        <dbReference type="Rhea" id="RHEA-COMP:10152"/>
        <dbReference type="Rhea" id="RHEA-COMP:10282"/>
        <dbReference type="ChEBI" id="CHEBI:17319"/>
        <dbReference type="ChEBI" id="CHEBI:33737"/>
        <dbReference type="ChEBI" id="CHEBI:33738"/>
        <dbReference type="ChEBI" id="CHEBI:57844"/>
        <dbReference type="ChEBI" id="CHEBI:57856"/>
        <dbReference type="ChEBI" id="CHEBI:59789"/>
        <dbReference type="ChEBI" id="CHEBI:74411"/>
        <dbReference type="ChEBI" id="CHEBI:74497"/>
        <dbReference type="EC" id="2.1.1.192"/>
    </reaction>
</comment>
<dbReference type="GO" id="GO:0030488">
    <property type="term" value="P:tRNA methylation"/>
    <property type="evidence" value="ECO:0007669"/>
    <property type="project" value="UniProtKB-UniRule"/>
</dbReference>
<dbReference type="GO" id="GO:0019843">
    <property type="term" value="F:rRNA binding"/>
    <property type="evidence" value="ECO:0007669"/>
    <property type="project" value="UniProtKB-UniRule"/>
</dbReference>
<dbReference type="SFLD" id="SFLDF00275">
    <property type="entry name" value="adenosine_C2_methyltransferase"/>
    <property type="match status" value="1"/>
</dbReference>
<feature type="binding site" evidence="11">
    <location>
        <position position="106"/>
    </location>
    <ligand>
        <name>[4Fe-4S] cluster</name>
        <dbReference type="ChEBI" id="CHEBI:49883"/>
        <note>4Fe-4S-S-AdoMet</note>
    </ligand>
</feature>
<dbReference type="SUPFAM" id="SSF102114">
    <property type="entry name" value="Radical SAM enzymes"/>
    <property type="match status" value="1"/>
</dbReference>
<evidence type="ECO:0000256" key="10">
    <source>
        <dbReference type="ARBA" id="ARBA00023014"/>
    </source>
</evidence>
<dbReference type="SFLD" id="SFLDS00029">
    <property type="entry name" value="Radical_SAM"/>
    <property type="match status" value="1"/>
</dbReference>
<evidence type="ECO:0000256" key="11">
    <source>
        <dbReference type="HAMAP-Rule" id="MF_01849"/>
    </source>
</evidence>
<proteinExistence type="inferred from homology"/>
<evidence type="ECO:0000256" key="3">
    <source>
        <dbReference type="ARBA" id="ARBA00022490"/>
    </source>
</evidence>
<keyword evidence="11" id="KW-0819">tRNA processing</keyword>
<feature type="binding site" evidence="11">
    <location>
        <position position="109"/>
    </location>
    <ligand>
        <name>[4Fe-4S] cluster</name>
        <dbReference type="ChEBI" id="CHEBI:49883"/>
        <note>4Fe-4S-S-AdoMet</note>
    </ligand>
</feature>
<comment type="similarity">
    <text evidence="11">Belongs to the radical SAM superfamily. RlmN family.</text>
</comment>
<dbReference type="GO" id="GO:0005737">
    <property type="term" value="C:cytoplasm"/>
    <property type="evidence" value="ECO:0007669"/>
    <property type="project" value="UniProtKB-SubCell"/>
</dbReference>
<dbReference type="EC" id="2.1.1.192" evidence="11"/>
<evidence type="ECO:0000256" key="9">
    <source>
        <dbReference type="ARBA" id="ARBA00023004"/>
    </source>
</evidence>
<dbReference type="FunFam" id="3.20.20.70:FF:000014">
    <property type="entry name" value="Probable dual-specificity RNA methyltransferase RlmN"/>
    <property type="match status" value="1"/>
</dbReference>
<feature type="binding site" evidence="11">
    <location>
        <begin position="165"/>
        <end position="166"/>
    </location>
    <ligand>
        <name>S-adenosyl-L-methionine</name>
        <dbReference type="ChEBI" id="CHEBI:59789"/>
    </ligand>
</feature>
<evidence type="ECO:0000256" key="4">
    <source>
        <dbReference type="ARBA" id="ARBA00022552"/>
    </source>
</evidence>
<dbReference type="InterPro" id="IPR013785">
    <property type="entry name" value="Aldolase_TIM"/>
</dbReference>
<dbReference type="CDD" id="cd01335">
    <property type="entry name" value="Radical_SAM"/>
    <property type="match status" value="1"/>
</dbReference>
<dbReference type="HAMAP" id="MF_01849">
    <property type="entry name" value="RNA_methyltr_RlmN"/>
    <property type="match status" value="1"/>
</dbReference>
<dbReference type="PANTHER" id="PTHR30544">
    <property type="entry name" value="23S RRNA METHYLTRANSFERASE"/>
    <property type="match status" value="1"/>
</dbReference>
<keyword evidence="5 11" id="KW-0489">Methyltransferase</keyword>
<dbReference type="AlphaFoldDB" id="A0A2G9YUA3"/>
<dbReference type="Pfam" id="PF04055">
    <property type="entry name" value="Radical_SAM"/>
    <property type="match status" value="1"/>
</dbReference>
<comment type="function">
    <text evidence="11">Specifically methylates position 2 of adenine 2503 in 23S rRNA and position 2 of adenine 37 in tRNAs.</text>
</comment>
<comment type="miscellaneous">
    <text evidence="11">Reaction proceeds by a ping-pong mechanism involving intermediate methylation of a conserved cysteine residue.</text>
</comment>
<dbReference type="GO" id="GO:0002935">
    <property type="term" value="F:tRNA (adenine(37)-C2)-methyltransferase activity"/>
    <property type="evidence" value="ECO:0007669"/>
    <property type="project" value="UniProtKB-UniRule"/>
</dbReference>
<reference evidence="13 14" key="1">
    <citation type="submission" date="2017-09" db="EMBL/GenBank/DDBJ databases">
        <title>Depth-based differentiation of microbial function through sediment-hosted aquifers and enrichment of novel symbionts in the deep terrestrial subsurface.</title>
        <authorList>
            <person name="Probst A.J."/>
            <person name="Ladd B."/>
            <person name="Jarett J.K."/>
            <person name="Geller-Mcgrath D.E."/>
            <person name="Sieber C.M."/>
            <person name="Emerson J.B."/>
            <person name="Anantharaman K."/>
            <person name="Thomas B.C."/>
            <person name="Malmstrom R."/>
            <person name="Stieglmeier M."/>
            <person name="Klingl A."/>
            <person name="Woyke T."/>
            <person name="Ryan C.M."/>
            <person name="Banfield J.F."/>
        </authorList>
    </citation>
    <scope>NUCLEOTIDE SEQUENCE [LARGE SCALE GENOMIC DNA]</scope>
    <source>
        <strain evidence="13">CG23_combo_of_CG06-09_8_20_14_all_39_17</strain>
    </source>
</reference>
<dbReference type="PROSITE" id="PS51918">
    <property type="entry name" value="RADICAL_SAM"/>
    <property type="match status" value="1"/>
</dbReference>
<dbReference type="PANTHER" id="PTHR30544:SF5">
    <property type="entry name" value="RADICAL SAM CORE DOMAIN-CONTAINING PROTEIN"/>
    <property type="match status" value="1"/>
</dbReference>
<comment type="caution">
    <text evidence="11">Lacks conserved residue(s) required for the propagation of feature annotation.</text>
</comment>
<feature type="active site" description="Proton acceptor" evidence="11">
    <location>
        <position position="81"/>
    </location>
</feature>
<name>A0A2G9YUA3_9BACT</name>
<dbReference type="EMBL" id="PCRO01000026">
    <property type="protein sequence ID" value="PIP22807.1"/>
    <property type="molecule type" value="Genomic_DNA"/>
</dbReference>
<keyword evidence="9 11" id="KW-0408">Iron</keyword>
<gene>
    <name evidence="11 13" type="primary">rlmN</name>
    <name evidence="13" type="ORF">COX37_01990</name>
</gene>
<keyword evidence="2 11" id="KW-0004">4Fe-4S</keyword>
<keyword evidence="10 11" id="KW-0411">Iron-sulfur</keyword>
<evidence type="ECO:0000313" key="14">
    <source>
        <dbReference type="Proteomes" id="UP000229976"/>
    </source>
</evidence>
<dbReference type="GO" id="GO:0070040">
    <property type="term" value="F:rRNA (adenine(2503)-C2-)-methyltransferase activity"/>
    <property type="evidence" value="ECO:0007669"/>
    <property type="project" value="UniProtKB-UniRule"/>
</dbReference>
<comment type="cofactor">
    <cofactor evidence="11">
        <name>[4Fe-4S] cluster</name>
        <dbReference type="ChEBI" id="CHEBI:49883"/>
    </cofactor>
    <text evidence="11">Binds 1 [4Fe-4S] cluster. The cluster is coordinated with 3 cysteines and an exchangeable S-adenosyl-L-methionine.</text>
</comment>
<keyword evidence="4 11" id="KW-0698">rRNA processing</keyword>
<dbReference type="InterPro" id="IPR027492">
    <property type="entry name" value="RNA_MTrfase_RlmN"/>
</dbReference>
<keyword evidence="8 11" id="KW-0479">Metal-binding</keyword>
<keyword evidence="11" id="KW-1015">Disulfide bond</keyword>
<evidence type="ECO:0000256" key="1">
    <source>
        <dbReference type="ARBA" id="ARBA00004496"/>
    </source>
</evidence>
<evidence type="ECO:0000256" key="7">
    <source>
        <dbReference type="ARBA" id="ARBA00022691"/>
    </source>
</evidence>
<evidence type="ECO:0000313" key="13">
    <source>
        <dbReference type="EMBL" id="PIP22807.1"/>
    </source>
</evidence>
<evidence type="ECO:0000256" key="5">
    <source>
        <dbReference type="ARBA" id="ARBA00022603"/>
    </source>
</evidence>
<evidence type="ECO:0000256" key="2">
    <source>
        <dbReference type="ARBA" id="ARBA00022485"/>
    </source>
</evidence>
<dbReference type="GO" id="GO:0051539">
    <property type="term" value="F:4 iron, 4 sulfur cluster binding"/>
    <property type="evidence" value="ECO:0007669"/>
    <property type="project" value="UniProtKB-UniRule"/>
</dbReference>
<dbReference type="GO" id="GO:0046872">
    <property type="term" value="F:metal ion binding"/>
    <property type="evidence" value="ECO:0007669"/>
    <property type="project" value="UniProtKB-KW"/>
</dbReference>
<dbReference type="PIRSF" id="PIRSF006004">
    <property type="entry name" value="CHP00048"/>
    <property type="match status" value="1"/>
</dbReference>
<comment type="catalytic activity">
    <reaction evidence="11">
        <text>adenosine(37) in tRNA + 2 reduced [2Fe-2S]-[ferredoxin] + 2 S-adenosyl-L-methionine = 2-methyladenosine(37) in tRNA + 5'-deoxyadenosine + L-methionine + 2 oxidized [2Fe-2S]-[ferredoxin] + S-adenosyl-L-homocysteine</text>
        <dbReference type="Rhea" id="RHEA:43332"/>
        <dbReference type="Rhea" id="RHEA-COMP:10000"/>
        <dbReference type="Rhea" id="RHEA-COMP:10001"/>
        <dbReference type="Rhea" id="RHEA-COMP:10162"/>
        <dbReference type="Rhea" id="RHEA-COMP:10485"/>
        <dbReference type="ChEBI" id="CHEBI:17319"/>
        <dbReference type="ChEBI" id="CHEBI:33737"/>
        <dbReference type="ChEBI" id="CHEBI:33738"/>
        <dbReference type="ChEBI" id="CHEBI:57844"/>
        <dbReference type="ChEBI" id="CHEBI:57856"/>
        <dbReference type="ChEBI" id="CHEBI:59789"/>
        <dbReference type="ChEBI" id="CHEBI:74411"/>
        <dbReference type="ChEBI" id="CHEBI:74497"/>
        <dbReference type="EC" id="2.1.1.192"/>
    </reaction>
</comment>
<evidence type="ECO:0000256" key="6">
    <source>
        <dbReference type="ARBA" id="ARBA00022679"/>
    </source>
</evidence>
<feature type="domain" description="Radical SAM core" evidence="12">
    <location>
        <begin position="88"/>
        <end position="332"/>
    </location>
</feature>
<dbReference type="GO" id="GO:0070475">
    <property type="term" value="P:rRNA base methylation"/>
    <property type="evidence" value="ECO:0007669"/>
    <property type="project" value="UniProtKB-UniRule"/>
</dbReference>
<dbReference type="Gene3D" id="3.20.20.70">
    <property type="entry name" value="Aldolase class I"/>
    <property type="match status" value="1"/>
</dbReference>
<feature type="active site" description="S-methylcysteine intermediate" evidence="11">
    <location>
        <position position="337"/>
    </location>
</feature>
<dbReference type="InterPro" id="IPR040072">
    <property type="entry name" value="Methyltransferase_A"/>
</dbReference>
<dbReference type="NCBIfam" id="TIGR00048">
    <property type="entry name" value="rRNA_mod_RlmN"/>
    <property type="match status" value="1"/>
</dbReference>
<feature type="binding site" evidence="11">
    <location>
        <position position="102"/>
    </location>
    <ligand>
        <name>[4Fe-4S] cluster</name>
        <dbReference type="ChEBI" id="CHEBI:49883"/>
        <note>4Fe-4S-S-AdoMet</note>
    </ligand>
</feature>
<evidence type="ECO:0000259" key="12">
    <source>
        <dbReference type="PROSITE" id="PS51918"/>
    </source>
</evidence>
<feature type="binding site" evidence="11">
    <location>
        <position position="296"/>
    </location>
    <ligand>
        <name>S-adenosyl-L-methionine</name>
        <dbReference type="ChEBI" id="CHEBI:59789"/>
    </ligand>
</feature>
<dbReference type="InterPro" id="IPR007197">
    <property type="entry name" value="rSAM"/>
</dbReference>
<dbReference type="Proteomes" id="UP000229976">
    <property type="component" value="Unassembled WGS sequence"/>
</dbReference>
<keyword evidence="3 11" id="KW-0963">Cytoplasm</keyword>
<keyword evidence="7 11" id="KW-0949">S-adenosyl-L-methionine</keyword>
<organism evidence="13 14">
    <name type="scientific">Candidatus Nealsonbacteria bacterium CG23_combo_of_CG06-09_8_20_14_all_39_17</name>
    <dbReference type="NCBI Taxonomy" id="1974722"/>
    <lineage>
        <taxon>Bacteria</taxon>
        <taxon>Candidatus Nealsoniibacteriota</taxon>
    </lineage>
</organism>
<evidence type="ECO:0000256" key="8">
    <source>
        <dbReference type="ARBA" id="ARBA00022723"/>
    </source>
</evidence>
<dbReference type="InterPro" id="IPR058240">
    <property type="entry name" value="rSAM_sf"/>
</dbReference>
<feature type="binding site" evidence="11">
    <location>
        <begin position="220"/>
        <end position="222"/>
    </location>
    <ligand>
        <name>S-adenosyl-L-methionine</name>
        <dbReference type="ChEBI" id="CHEBI:59789"/>
    </ligand>
</feature>
<comment type="caution">
    <text evidence="13">The sequence shown here is derived from an EMBL/GenBank/DDBJ whole genome shotgun (WGS) entry which is preliminary data.</text>
</comment>
<keyword evidence="6 11" id="KW-0808">Transferase</keyword>
<sequence length="354" mass="40016">MDLEKLESVFINEPAYRLKQAKRSLFVDLIEDWKEALVLPLPLREKLNEDCPIGIDAEIFFTEDKNTIKIALKLNDGAVIESVLMKHKDSRNTVCVFSQVGCPLNCSFCATGKLGFKRNLAQYEILEQVLFFSRYLKKDPPATLRKQSVAMRAGKVSNIVFMGMGEPFLNYENVLGVIRILNGKEAFNIGARHISISTSGIIEGIEKLAEEKIQVNLAISLHAPDDELRSRLMPVNEKSPLEGVLKSVDDYIIKTKRRVMFEYLLIKDVNDFDSCVNKLAKIMKRPLCFVNLISYNPTGVFVPSPSWRIEQFKEILEKEGVHTTRRYRFGQNIKAACGQLASSALSGDEDDFGL</sequence>
<protein>
    <recommendedName>
        <fullName evidence="11">Probable dual-specificity RNA methyltransferase RlmN</fullName>
        <ecNumber evidence="11">2.1.1.192</ecNumber>
    </recommendedName>
    <alternativeName>
        <fullName evidence="11">23S rRNA (adenine(2503)-C(2))-methyltransferase</fullName>
    </alternativeName>
    <alternativeName>
        <fullName evidence="11">23S rRNA m2A2503 methyltransferase</fullName>
    </alternativeName>
    <alternativeName>
        <fullName evidence="11">Ribosomal RNA large subunit methyltransferase N</fullName>
    </alternativeName>
    <alternativeName>
        <fullName evidence="11">tRNA (adenine(37)-C(2))-methyltransferase</fullName>
    </alternativeName>
    <alternativeName>
        <fullName evidence="11">tRNA m2A37 methyltransferase</fullName>
    </alternativeName>
</protein>